<dbReference type="PANTHER" id="PTHR14689:SF0">
    <property type="entry name" value="COILED-COIL DOMAIN-CONTAINING PROTEIN 82"/>
    <property type="match status" value="1"/>
</dbReference>
<feature type="region of interest" description="Disordered" evidence="1">
    <location>
        <begin position="1052"/>
        <end position="1111"/>
    </location>
</feature>
<evidence type="ECO:0000259" key="2">
    <source>
        <dbReference type="Pfam" id="PF13926"/>
    </source>
</evidence>
<organism evidence="3">
    <name type="scientific">Phlebotomus kandelakii</name>
    <dbReference type="NCBI Taxonomy" id="1109342"/>
    <lineage>
        <taxon>Eukaryota</taxon>
        <taxon>Metazoa</taxon>
        <taxon>Ecdysozoa</taxon>
        <taxon>Arthropoda</taxon>
        <taxon>Hexapoda</taxon>
        <taxon>Insecta</taxon>
        <taxon>Pterygota</taxon>
        <taxon>Neoptera</taxon>
        <taxon>Endopterygota</taxon>
        <taxon>Diptera</taxon>
        <taxon>Nematocera</taxon>
        <taxon>Psychodoidea</taxon>
        <taxon>Psychodidae</taxon>
        <taxon>Phlebotomus</taxon>
        <taxon>Larroussius</taxon>
    </lineage>
</organism>
<dbReference type="GO" id="GO:0005634">
    <property type="term" value="C:nucleus"/>
    <property type="evidence" value="ECO:0007669"/>
    <property type="project" value="TreeGrafter"/>
</dbReference>
<dbReference type="PANTHER" id="PTHR14689">
    <property type="entry name" value="PHORBOL-ESTER_DAG-TYPE DOMAIN-CONTAINING PROTEIN"/>
    <property type="match status" value="1"/>
</dbReference>
<sequence>MDPVGPWSYTYNRLAAGAAAGATSGDFHHHLATAAANNAASVGAPATTSQLLAQAAHTTSLGSSATSAYPGGFLSPPTVGYDAVFTPFLHHPNPKPAHYSSTINAQHRQALAQDAAPAAAHHQPQSSAFFEQASSGGAASGSATATTWQGGGNQLPSPFGILPHENVPSSGGGSKSATAPANPAASVYDNFNAHIAAQSLYHINSQLAANAAVAAANKVAAAAAAVRSASPQVTASTAAPPANKITTATNFYQTPGGYAERSSYASVISQKQQQQQPTSNSDYSTNTGGSKSSSSANSNNIGQSCVIVSASPVSPSKDYRILATIPTSSAPSSPSTHSTHNTSNPPKKARQYMQPLKVQQMTKAQSKVYPETNGERLEAPPQSSPISYTVPDVANRGGYTTGVGKSSPVNNNNHRHSSSPMQTFQQVTPPYRHFQPPKVTSDVEVSFTRVAKSGTESPGGGETSKTSPQMTHVASPVAYPMYNSPMNSMSSPQQTSEQHYPPRSPLDVTISRANAIQNPVAYSSVITRAVADATRYAQERSPQQNCWDNRQSATQRGYGQPAEQSGITILQDLSNCRGDPMSIVRALQEPPAEETKQPPVAKRRPGGRKVTVSDKSGDSDKETTSEEYFESRVPPPAHEAATARPNGGGGQQNGGYIDFERWNLPPPPPKISSGGGAFAQASFGQSAQSIMVPPLPYFPAFHLATSAGGHHTTASAADFGGGPEYTGGDVYPSATDPSSSSNDVSNNLGSCNSHDVRDDEPPKVVVPNIEEELGFLAERSGAPGCQQQQQQQIVANAMQTTMTSSAGGHQEEQNIAKSIAEKKYNLPKGVGSGFMGSYLKFLQGERDTSPPPASRGGRKATWSRTAASTGATTTTTTTTSKSQSSYNAQQQQISNGVNIHSQQIIQPPPQQVASDQPPDERYYQTSARNNSKRKYDDDDERTRKGVKADKVGADNSGKDGKKTRGLQQQQATPHQTLQTLQPTPVVQATAPPHLPLHPHPHHHHPQPPPQMMQQSYYQQPDEVPQRREMSHRKAKGRSVLQLLNMSLNNEDFAGAASDDEPAEFQDSDTDPVWTPEVDDDDEEWEQGRRKLKKTRDVRNKSRKMSQGEEEPQMRDFLPMKDNVQEEVVSLDMEQQMPKESVIQMQEKSNGQKAQVPDTQGNQEGFKIGQFIVNIQDEITHEWPKLWRVDGKNLLEKYEPILKAGKIVYRNESVFAALLPESYGNYKLVKVNSLHTPTDFRNRQSSLMEWVREGTQSSPVKEQSTSHQSVIRENPAQNVTPLVDLGPEVLATPILTPFERLMQEKLVYQEHFEIYIQTLISQALDPNFLTEIIQENDEYFLGSVRAIDSLVEGLRTRLLTARPISRNFHTALEMWPQYEVMQLGENYPPQMACTSCLRAVASVHIRFSGQFYNSVTMTARDFQTGVTYERDFTLCGQCEGNLRMHHRMKHQKYTLYMACTQKVQERSGQDPTKTSTTILNELLAEDSWLEELFKNVRQSWVELELLVDPQGTPRY</sequence>
<feature type="region of interest" description="Disordered" evidence="1">
    <location>
        <begin position="537"/>
        <end position="563"/>
    </location>
</feature>
<feature type="region of interest" description="Disordered" evidence="1">
    <location>
        <begin position="451"/>
        <end position="504"/>
    </location>
</feature>
<feature type="compositionally biased region" description="Basic and acidic residues" evidence="1">
    <location>
        <begin position="933"/>
        <end position="962"/>
    </location>
</feature>
<dbReference type="InterPro" id="IPR025451">
    <property type="entry name" value="DUF4211"/>
</dbReference>
<feature type="compositionally biased region" description="Low complexity" evidence="1">
    <location>
        <begin position="966"/>
        <end position="984"/>
    </location>
</feature>
<feature type="compositionally biased region" description="Low complexity" evidence="1">
    <location>
        <begin position="326"/>
        <end position="346"/>
    </location>
</feature>
<feature type="compositionally biased region" description="Acidic residues" evidence="1">
    <location>
        <begin position="1057"/>
        <end position="1069"/>
    </location>
</feature>
<feature type="compositionally biased region" description="Low complexity" evidence="1">
    <location>
        <begin position="1011"/>
        <end position="1020"/>
    </location>
</feature>
<feature type="compositionally biased region" description="Low complexity" evidence="1">
    <location>
        <begin position="479"/>
        <end position="492"/>
    </location>
</feature>
<name>A0A6B2EBY5_9DIPT</name>
<evidence type="ECO:0000313" key="3">
    <source>
        <dbReference type="EMBL" id="NBJ60725.1"/>
    </source>
</evidence>
<proteinExistence type="predicted"/>
<feature type="compositionally biased region" description="Low complexity" evidence="1">
    <location>
        <begin position="109"/>
        <end position="148"/>
    </location>
</feature>
<feature type="region of interest" description="Disordered" evidence="1">
    <location>
        <begin position="843"/>
        <end position="891"/>
    </location>
</feature>
<feature type="compositionally biased region" description="Low complexity" evidence="1">
    <location>
        <begin position="284"/>
        <end position="299"/>
    </location>
</feature>
<feature type="region of interest" description="Disordered" evidence="1">
    <location>
        <begin position="326"/>
        <end position="348"/>
    </location>
</feature>
<protein>
    <submittedName>
        <fullName evidence="3">Putative mucin-19</fullName>
    </submittedName>
</protein>
<accession>A0A6B2EBY5</accession>
<feature type="compositionally biased region" description="Basic and acidic residues" evidence="1">
    <location>
        <begin position="611"/>
        <end position="624"/>
    </location>
</feature>
<dbReference type="EMBL" id="GIFK01003022">
    <property type="protein sequence ID" value="NBJ60725.1"/>
    <property type="molecule type" value="Transcribed_RNA"/>
</dbReference>
<feature type="compositionally biased region" description="Low complexity" evidence="1">
    <location>
        <begin position="860"/>
        <end position="885"/>
    </location>
</feature>
<evidence type="ECO:0000256" key="1">
    <source>
        <dbReference type="SAM" id="MobiDB-lite"/>
    </source>
</evidence>
<dbReference type="Pfam" id="PF13926">
    <property type="entry name" value="DUF4211"/>
    <property type="match status" value="1"/>
</dbReference>
<feature type="compositionally biased region" description="Low complexity" evidence="1">
    <location>
        <begin position="738"/>
        <end position="750"/>
    </location>
</feature>
<feature type="region of interest" description="Disordered" evidence="1">
    <location>
        <begin position="108"/>
        <end position="181"/>
    </location>
</feature>
<feature type="region of interest" description="Disordered" evidence="1">
    <location>
        <begin position="714"/>
        <end position="762"/>
    </location>
</feature>
<feature type="compositionally biased region" description="Polar residues" evidence="1">
    <location>
        <begin position="540"/>
        <end position="563"/>
    </location>
</feature>
<feature type="region of interest" description="Disordered" evidence="1">
    <location>
        <begin position="263"/>
        <end position="299"/>
    </location>
</feature>
<feature type="region of interest" description="Disordered" evidence="1">
    <location>
        <begin position="587"/>
        <end position="654"/>
    </location>
</feature>
<feature type="compositionally biased region" description="Basic residues" evidence="1">
    <location>
        <begin position="996"/>
        <end position="1005"/>
    </location>
</feature>
<reference evidence="3" key="1">
    <citation type="submission" date="2019-10" db="EMBL/GenBank/DDBJ databases">
        <title>Short sand fly seasons in Tbilisi, Georgia, hinder development of host immunity to saliva of the visceral leishmaniasis vector Phlebotomus kandelakii.</title>
        <authorList>
            <person name="Oliveira F."/>
            <person name="Giorgobiani E."/>
            <person name="Guimaraes-Costa A.B."/>
            <person name="Abdeladhim M."/>
            <person name="Oristian J."/>
            <person name="Tskhvaradze L."/>
            <person name="Tsertsvadze N."/>
            <person name="Zakalashvili M."/>
            <person name="Valenzuela J.G."/>
            <person name="Kamhawi S."/>
        </authorList>
    </citation>
    <scope>NUCLEOTIDE SEQUENCE</scope>
    <source>
        <strain evidence="3">Wild-capture in Tbilisi</strain>
        <tissue evidence="3">Salivary glands</tissue>
    </source>
</reference>
<feature type="domain" description="DUF4211" evidence="2">
    <location>
        <begin position="1292"/>
        <end position="1416"/>
    </location>
</feature>
<feature type="region of interest" description="Disordered" evidence="1">
    <location>
        <begin position="908"/>
        <end position="1034"/>
    </location>
</feature>